<protein>
    <submittedName>
        <fullName evidence="1">Uncharacterized protein</fullName>
    </submittedName>
</protein>
<sequence>MFKYTINALERSKDKSLKPFKFKRVLKNLNKPNEKLRDDILFHSFFNKYANHPIPIKSLTNTNTNQTDKFSILEELDEEDSDLIRKNGFLLSMIQNELPLSKLFDNNTSKPIYSLDNSLFQILNKAKANKDENIVAHAKMKPFTRDFKFDKARYFSEYKKFLEIKKANQNIHNNIYSFHPDNIEPIKGTKLETNIIEKSKENNTLDENETEEDGFNITVDKLVYKNLGKSKRAGIALRRFSKKHNLNLSDKDIFDNLRPLSKFNFQNNYFKIKDKDILVPKLKSKKYGTVYCWEVTD</sequence>
<comment type="caution">
    <text evidence="1">The sequence shown here is derived from an EMBL/GenBank/DDBJ whole genome shotgun (WGS) entry which is preliminary data.</text>
</comment>
<evidence type="ECO:0000313" key="1">
    <source>
        <dbReference type="EMBL" id="OEJ91676.1"/>
    </source>
</evidence>
<organism evidence="1 2">
    <name type="scientific">Hanseniaspora uvarum</name>
    <name type="common">Yeast</name>
    <name type="synonym">Kloeckera apiculata</name>
    <dbReference type="NCBI Taxonomy" id="29833"/>
    <lineage>
        <taxon>Eukaryota</taxon>
        <taxon>Fungi</taxon>
        <taxon>Dikarya</taxon>
        <taxon>Ascomycota</taxon>
        <taxon>Saccharomycotina</taxon>
        <taxon>Saccharomycetes</taxon>
        <taxon>Saccharomycodales</taxon>
        <taxon>Saccharomycodaceae</taxon>
        <taxon>Hanseniaspora</taxon>
    </lineage>
</organism>
<gene>
    <name evidence="1" type="ORF">AWRI3580_g874</name>
</gene>
<reference evidence="2" key="1">
    <citation type="journal article" date="2016" name="Genome Announc.">
        <title>Genome sequences of three species of Hanseniaspora isolated from spontaneous wine fermentations.</title>
        <authorList>
            <person name="Sternes P.R."/>
            <person name="Lee D."/>
            <person name="Kutyna D.R."/>
            <person name="Borneman A.R."/>
        </authorList>
    </citation>
    <scope>NUCLEOTIDE SEQUENCE [LARGE SCALE GENOMIC DNA]</scope>
    <source>
        <strain evidence="2">AWRI3580</strain>
    </source>
</reference>
<keyword evidence="2" id="KW-1185">Reference proteome</keyword>
<dbReference type="Proteomes" id="UP000095358">
    <property type="component" value="Unassembled WGS sequence"/>
</dbReference>
<evidence type="ECO:0000313" key="2">
    <source>
        <dbReference type="Proteomes" id="UP000095358"/>
    </source>
</evidence>
<dbReference type="OrthoDB" id="3972147at2759"/>
<dbReference type="VEuPathDB" id="FungiDB:AWRI3580_g874"/>
<proteinExistence type="predicted"/>
<accession>A0A1E5RXX1</accession>
<dbReference type="EMBL" id="LPNN01000002">
    <property type="protein sequence ID" value="OEJ91676.1"/>
    <property type="molecule type" value="Genomic_DNA"/>
</dbReference>
<dbReference type="AlphaFoldDB" id="A0A1E5RXX1"/>
<name>A0A1E5RXX1_HANUV</name>